<dbReference type="Pfam" id="PF01464">
    <property type="entry name" value="SLT"/>
    <property type="match status" value="1"/>
</dbReference>
<dbReference type="RefSeq" id="WP_303490437.1">
    <property type="nucleotide sequence ID" value="NZ_JAUOPB010000001.1"/>
</dbReference>
<organism evidence="3 4">
    <name type="scientific">Saccharophagus degradans</name>
    <dbReference type="NCBI Taxonomy" id="86304"/>
    <lineage>
        <taxon>Bacteria</taxon>
        <taxon>Pseudomonadati</taxon>
        <taxon>Pseudomonadota</taxon>
        <taxon>Gammaproteobacteria</taxon>
        <taxon>Cellvibrionales</taxon>
        <taxon>Cellvibrionaceae</taxon>
        <taxon>Saccharophagus</taxon>
    </lineage>
</organism>
<dbReference type="AlphaFoldDB" id="A0AAW7X1G7"/>
<proteinExistence type="inferred from homology"/>
<dbReference type="InterPro" id="IPR036779">
    <property type="entry name" value="LysM_dom_sf"/>
</dbReference>
<dbReference type="EMBL" id="JAUOPB010000001">
    <property type="protein sequence ID" value="MDO6421175.1"/>
    <property type="molecule type" value="Genomic_DNA"/>
</dbReference>
<feature type="domain" description="LysM" evidence="2">
    <location>
        <begin position="352"/>
        <end position="395"/>
    </location>
</feature>
<sequence>MQITLFSRTFARTTPLVALLGVLIGFQGCAYTKNEAESELVIVSTPEEQLEADIAEHSLDAEPLDVPEADEPIVEPEFTLWDRIRAGYQLEIPQDKRIDQERNWYGKHQSYLDRVTDRGERYLYYIVGELERRNMPTEFALLPIVESAFDPFAYSHVTASGMWQFMPRTGRSLGLKQNWWYDGRRDVVLSTNAALTYLEKLHKHFDGDWLLAMAAYNSGIGNVSRAIKRNEKAGKPTDFWNLKLPRETQAYVPRLLAISQLIGAPENYGLTLRPIPNQPYFEAVEVGSQIDLAQAAELAEIDMDELYQLNPAFNRWATDPTGPHTLLVPYASANSFKEKLAGIPPGKRITWDRYTIASGDSLSTIAAKYKVSVDSLKSINGLRNNNIRAGKTLLVPIAAKKDEHYTQSIVQRIQNRQTSGGKSGNSTKVEHIVQSGDSFWSIGKKYGVTPSKVAHWNNLAPADLIKPGQTLVIWTKAEASTASNNAVVRKLSYKVRRGDSLHRIADKFKINVSDILQWNQVDTKSYLQPGDTLTLFVDVTKTN</sequence>
<evidence type="ECO:0000313" key="3">
    <source>
        <dbReference type="EMBL" id="MDO6421175.1"/>
    </source>
</evidence>
<dbReference type="SUPFAM" id="SSF54106">
    <property type="entry name" value="LysM domain"/>
    <property type="match status" value="3"/>
</dbReference>
<dbReference type="Gene3D" id="1.10.530.10">
    <property type="match status" value="1"/>
</dbReference>
<evidence type="ECO:0000259" key="2">
    <source>
        <dbReference type="PROSITE" id="PS51782"/>
    </source>
</evidence>
<reference evidence="3" key="1">
    <citation type="submission" date="2023-07" db="EMBL/GenBank/DDBJ databases">
        <title>Genome content predicts the carbon catabolic preferences of heterotrophic bacteria.</title>
        <authorList>
            <person name="Gralka M."/>
        </authorList>
    </citation>
    <scope>NUCLEOTIDE SEQUENCE</scope>
    <source>
        <strain evidence="3">I3M17_2</strain>
    </source>
</reference>
<evidence type="ECO:0000256" key="1">
    <source>
        <dbReference type="ARBA" id="ARBA00007734"/>
    </source>
</evidence>
<dbReference type="FunFam" id="1.10.530.10:FF:000004">
    <property type="entry name" value="Membrane-bound lytic murein transglycosylase D"/>
    <property type="match status" value="1"/>
</dbReference>
<dbReference type="InterPro" id="IPR008258">
    <property type="entry name" value="Transglycosylase_SLT_dom_1"/>
</dbReference>
<name>A0AAW7X1G7_9GAMM</name>
<dbReference type="InterPro" id="IPR000189">
    <property type="entry name" value="Transglyc_AS"/>
</dbReference>
<dbReference type="PROSITE" id="PS00922">
    <property type="entry name" value="TRANSGLYCOSYLASE"/>
    <property type="match status" value="1"/>
</dbReference>
<accession>A0AAW7X1G7</accession>
<feature type="domain" description="LysM" evidence="2">
    <location>
        <begin position="491"/>
        <end position="535"/>
    </location>
</feature>
<comment type="similarity">
    <text evidence="1">Belongs to the transglycosylase Slt family.</text>
</comment>
<dbReference type="Pfam" id="PF01476">
    <property type="entry name" value="LysM"/>
    <property type="match status" value="3"/>
</dbReference>
<comment type="caution">
    <text evidence="3">The sequence shown here is derived from an EMBL/GenBank/DDBJ whole genome shotgun (WGS) entry which is preliminary data.</text>
</comment>
<dbReference type="GO" id="GO:0016020">
    <property type="term" value="C:membrane"/>
    <property type="evidence" value="ECO:0007669"/>
    <property type="project" value="InterPro"/>
</dbReference>
<gene>
    <name evidence="3" type="ORF">Q4521_01685</name>
</gene>
<dbReference type="PANTHER" id="PTHR33734">
    <property type="entry name" value="LYSM DOMAIN-CONTAINING GPI-ANCHORED PROTEIN 2"/>
    <property type="match status" value="1"/>
</dbReference>
<dbReference type="InterPro" id="IPR018392">
    <property type="entry name" value="LysM"/>
</dbReference>
<dbReference type="GO" id="GO:0000270">
    <property type="term" value="P:peptidoglycan metabolic process"/>
    <property type="evidence" value="ECO:0007669"/>
    <property type="project" value="InterPro"/>
</dbReference>
<dbReference type="SUPFAM" id="SSF53955">
    <property type="entry name" value="Lysozyme-like"/>
    <property type="match status" value="1"/>
</dbReference>
<dbReference type="InterPro" id="IPR023346">
    <property type="entry name" value="Lysozyme-like_dom_sf"/>
</dbReference>
<protein>
    <submittedName>
        <fullName evidence="3">LysM peptidoglycan-binding domain-containing protein</fullName>
    </submittedName>
</protein>
<dbReference type="SMART" id="SM00257">
    <property type="entry name" value="LysM"/>
    <property type="match status" value="3"/>
</dbReference>
<dbReference type="CDD" id="cd16894">
    <property type="entry name" value="MltD-like"/>
    <property type="match status" value="1"/>
</dbReference>
<dbReference type="PROSITE" id="PS51782">
    <property type="entry name" value="LYSM"/>
    <property type="match status" value="3"/>
</dbReference>
<dbReference type="CDD" id="cd00118">
    <property type="entry name" value="LysM"/>
    <property type="match status" value="3"/>
</dbReference>
<dbReference type="PANTHER" id="PTHR33734:SF22">
    <property type="entry name" value="MEMBRANE-BOUND LYTIC MUREIN TRANSGLYCOSYLASE D"/>
    <property type="match status" value="1"/>
</dbReference>
<feature type="domain" description="LysM" evidence="2">
    <location>
        <begin position="429"/>
        <end position="473"/>
    </location>
</feature>
<dbReference type="Proteomes" id="UP001169760">
    <property type="component" value="Unassembled WGS sequence"/>
</dbReference>
<dbReference type="GO" id="GO:0008932">
    <property type="term" value="F:lytic endotransglycosylase activity"/>
    <property type="evidence" value="ECO:0007669"/>
    <property type="project" value="TreeGrafter"/>
</dbReference>
<dbReference type="Gene3D" id="3.10.350.10">
    <property type="entry name" value="LysM domain"/>
    <property type="match status" value="3"/>
</dbReference>
<evidence type="ECO:0000313" key="4">
    <source>
        <dbReference type="Proteomes" id="UP001169760"/>
    </source>
</evidence>